<dbReference type="GO" id="GO:0005802">
    <property type="term" value="C:trans-Golgi network"/>
    <property type="evidence" value="ECO:0007669"/>
    <property type="project" value="TreeGrafter"/>
</dbReference>
<evidence type="ECO:0000313" key="6">
    <source>
        <dbReference type="EMBL" id="KAF2140201.1"/>
    </source>
</evidence>
<dbReference type="RefSeq" id="XP_033395914.1">
    <property type="nucleotide sequence ID" value="XM_033537131.1"/>
</dbReference>
<protein>
    <recommendedName>
        <fullName evidence="8">PQ-loop repeat-containing protein</fullName>
    </recommendedName>
</protein>
<name>A0A6A6BCK2_9PEZI</name>
<keyword evidence="7" id="KW-1185">Reference proteome</keyword>
<accession>A0A6A6BCK2</accession>
<dbReference type="SMART" id="SM00679">
    <property type="entry name" value="CTNS"/>
    <property type="match status" value="2"/>
</dbReference>
<feature type="transmembrane region" description="Helical" evidence="5">
    <location>
        <begin position="120"/>
        <end position="138"/>
    </location>
</feature>
<keyword evidence="3 5" id="KW-1133">Transmembrane helix</keyword>
<organism evidence="6 7">
    <name type="scientific">Aplosporella prunicola CBS 121167</name>
    <dbReference type="NCBI Taxonomy" id="1176127"/>
    <lineage>
        <taxon>Eukaryota</taxon>
        <taxon>Fungi</taxon>
        <taxon>Dikarya</taxon>
        <taxon>Ascomycota</taxon>
        <taxon>Pezizomycotina</taxon>
        <taxon>Dothideomycetes</taxon>
        <taxon>Dothideomycetes incertae sedis</taxon>
        <taxon>Botryosphaeriales</taxon>
        <taxon>Aplosporellaceae</taxon>
        <taxon>Aplosporella</taxon>
    </lineage>
</organism>
<evidence type="ECO:0000313" key="7">
    <source>
        <dbReference type="Proteomes" id="UP000799438"/>
    </source>
</evidence>
<sequence>MGFFSAAIKSIAPIFIMTSPVTSYADQIYSIHKNRSSGGFSLDIPLIMLLASILKIFYWFGAHFALSLLTQAILMIIMQCLLLHVALTHRPPSAAHHTPFAPAPAPRPYNFWQWRPHRTYWVFLAYFTGGLFVLHILISPTSSFPAYTNMLGYLGLAIEATLPLPQIMTNQRSRSTKGFRPSVLLNWLVGDVFKMAFFFLSGDGEVPWAFKFCGLLQACCDAYLGVQWWMFGNGPLEPTGTLAKEINIPLRDI</sequence>
<dbReference type="EMBL" id="ML995490">
    <property type="protein sequence ID" value="KAF2140201.1"/>
    <property type="molecule type" value="Genomic_DNA"/>
</dbReference>
<reference evidence="6" key="1">
    <citation type="journal article" date="2020" name="Stud. Mycol.">
        <title>101 Dothideomycetes genomes: a test case for predicting lifestyles and emergence of pathogens.</title>
        <authorList>
            <person name="Haridas S."/>
            <person name="Albert R."/>
            <person name="Binder M."/>
            <person name="Bloem J."/>
            <person name="Labutti K."/>
            <person name="Salamov A."/>
            <person name="Andreopoulos B."/>
            <person name="Baker S."/>
            <person name="Barry K."/>
            <person name="Bills G."/>
            <person name="Bluhm B."/>
            <person name="Cannon C."/>
            <person name="Castanera R."/>
            <person name="Culley D."/>
            <person name="Daum C."/>
            <person name="Ezra D."/>
            <person name="Gonzalez J."/>
            <person name="Henrissat B."/>
            <person name="Kuo A."/>
            <person name="Liang C."/>
            <person name="Lipzen A."/>
            <person name="Lutzoni F."/>
            <person name="Magnuson J."/>
            <person name="Mondo S."/>
            <person name="Nolan M."/>
            <person name="Ohm R."/>
            <person name="Pangilinan J."/>
            <person name="Park H.-J."/>
            <person name="Ramirez L."/>
            <person name="Alfaro M."/>
            <person name="Sun H."/>
            <person name="Tritt A."/>
            <person name="Yoshinaga Y."/>
            <person name="Zwiers L.-H."/>
            <person name="Turgeon B."/>
            <person name="Goodwin S."/>
            <person name="Spatafora J."/>
            <person name="Crous P."/>
            <person name="Grigoriev I."/>
        </authorList>
    </citation>
    <scope>NUCLEOTIDE SEQUENCE</scope>
    <source>
        <strain evidence="6">CBS 121167</strain>
    </source>
</reference>
<dbReference type="Pfam" id="PF04193">
    <property type="entry name" value="PQ-loop"/>
    <property type="match status" value="2"/>
</dbReference>
<evidence type="ECO:0000256" key="5">
    <source>
        <dbReference type="SAM" id="Phobius"/>
    </source>
</evidence>
<dbReference type="PANTHER" id="PTHR14856">
    <property type="entry name" value="PQ-LOOP REPEAT-CONTAINING PROTEIN 1-LIKE PROTEIN"/>
    <property type="match status" value="1"/>
</dbReference>
<gene>
    <name evidence="6" type="ORF">K452DRAFT_230986</name>
</gene>
<feature type="transmembrane region" description="Helical" evidence="5">
    <location>
        <begin position="40"/>
        <end position="60"/>
    </location>
</feature>
<feature type="transmembrane region" description="Helical" evidence="5">
    <location>
        <begin position="66"/>
        <end position="87"/>
    </location>
</feature>
<evidence type="ECO:0000256" key="1">
    <source>
        <dbReference type="ARBA" id="ARBA00004141"/>
    </source>
</evidence>
<dbReference type="GO" id="GO:0005768">
    <property type="term" value="C:endosome"/>
    <property type="evidence" value="ECO:0007669"/>
    <property type="project" value="TreeGrafter"/>
</dbReference>
<keyword evidence="2 5" id="KW-0812">Transmembrane</keyword>
<dbReference type="Proteomes" id="UP000799438">
    <property type="component" value="Unassembled WGS sequence"/>
</dbReference>
<dbReference type="Gene3D" id="1.20.1280.290">
    <property type="match status" value="2"/>
</dbReference>
<dbReference type="GO" id="GO:0042147">
    <property type="term" value="P:retrograde transport, endosome to Golgi"/>
    <property type="evidence" value="ECO:0007669"/>
    <property type="project" value="TreeGrafter"/>
</dbReference>
<dbReference type="OrthoDB" id="292213at2759"/>
<comment type="subcellular location">
    <subcellularLocation>
        <location evidence="1">Membrane</location>
        <topology evidence="1">Multi-pass membrane protein</topology>
    </subcellularLocation>
</comment>
<keyword evidence="4 5" id="KW-0472">Membrane</keyword>
<proteinExistence type="predicted"/>
<dbReference type="GO" id="GO:0016020">
    <property type="term" value="C:membrane"/>
    <property type="evidence" value="ECO:0007669"/>
    <property type="project" value="UniProtKB-SubCell"/>
</dbReference>
<dbReference type="GO" id="GO:0005829">
    <property type="term" value="C:cytosol"/>
    <property type="evidence" value="ECO:0007669"/>
    <property type="project" value="GOC"/>
</dbReference>
<evidence type="ECO:0000256" key="3">
    <source>
        <dbReference type="ARBA" id="ARBA00022989"/>
    </source>
</evidence>
<evidence type="ECO:0008006" key="8">
    <source>
        <dbReference type="Google" id="ProtNLM"/>
    </source>
</evidence>
<dbReference type="InterPro" id="IPR052241">
    <property type="entry name" value="SLC66/Scramblase_ANY1"/>
</dbReference>
<dbReference type="InterPro" id="IPR006603">
    <property type="entry name" value="PQ-loop_rpt"/>
</dbReference>
<evidence type="ECO:0000256" key="2">
    <source>
        <dbReference type="ARBA" id="ARBA00022692"/>
    </source>
</evidence>
<dbReference type="AlphaFoldDB" id="A0A6A6BCK2"/>
<dbReference type="PANTHER" id="PTHR14856:SF9">
    <property type="entry name" value="PQ-LOOP REPEAT-CONTAINING PROTEIN 1"/>
    <property type="match status" value="1"/>
</dbReference>
<dbReference type="GO" id="GO:0045332">
    <property type="term" value="P:phospholipid translocation"/>
    <property type="evidence" value="ECO:0007669"/>
    <property type="project" value="TreeGrafter"/>
</dbReference>
<dbReference type="GeneID" id="54294627"/>
<dbReference type="FunFam" id="1.20.1280.290:FF:000005">
    <property type="entry name" value="PQ-loop repeat-containing protein 1"/>
    <property type="match status" value="1"/>
</dbReference>
<evidence type="ECO:0000256" key="4">
    <source>
        <dbReference type="ARBA" id="ARBA00023136"/>
    </source>
</evidence>